<accession>A0A540MQT1</accession>
<dbReference type="Pfam" id="PF05514">
    <property type="entry name" value="HR_lesion"/>
    <property type="match status" value="1"/>
</dbReference>
<keyword evidence="2" id="KW-1133">Transmembrane helix</keyword>
<feature type="compositionally biased region" description="Basic and acidic residues" evidence="1">
    <location>
        <begin position="116"/>
        <end position="132"/>
    </location>
</feature>
<dbReference type="PANTHER" id="PTHR31474">
    <property type="entry name" value="HR-LIKE LESION-INDUCER"/>
    <property type="match status" value="1"/>
</dbReference>
<dbReference type="AlphaFoldDB" id="A0A540MQT1"/>
<dbReference type="FunFam" id="3.30.420.40:FF:000378">
    <property type="entry name" value="Actin-related protein 9"/>
    <property type="match status" value="1"/>
</dbReference>
<dbReference type="PANTHER" id="PTHR31474:SF4">
    <property type="entry name" value="NICOTIANA LESION-INDUCING LIKE"/>
    <property type="match status" value="1"/>
</dbReference>
<protein>
    <submittedName>
        <fullName evidence="3">Uncharacterized protein</fullName>
    </submittedName>
</protein>
<reference evidence="3 4" key="1">
    <citation type="journal article" date="2019" name="G3 (Bethesda)">
        <title>Sequencing of a Wild Apple (Malus baccata) Genome Unravels the Differences Between Cultivated and Wild Apple Species Regarding Disease Resistance and Cold Tolerance.</title>
        <authorList>
            <person name="Chen X."/>
        </authorList>
    </citation>
    <scope>NUCLEOTIDE SEQUENCE [LARGE SCALE GENOMIC DNA]</scope>
    <source>
        <strain evidence="4">cv. Shandingzi</strain>
        <tissue evidence="3">Leaves</tissue>
    </source>
</reference>
<dbReference type="InterPro" id="IPR008637">
    <property type="entry name" value="HR_lesion"/>
</dbReference>
<evidence type="ECO:0000313" key="4">
    <source>
        <dbReference type="Proteomes" id="UP000315295"/>
    </source>
</evidence>
<proteinExistence type="predicted"/>
<gene>
    <name evidence="3" type="ORF">C1H46_013271</name>
</gene>
<dbReference type="InterPro" id="IPR043129">
    <property type="entry name" value="ATPase_NBD"/>
</dbReference>
<evidence type="ECO:0000256" key="2">
    <source>
        <dbReference type="SAM" id="Phobius"/>
    </source>
</evidence>
<sequence length="403" mass="45143">MDYLKSVVPSQLLSERGSNLVIINPGSANIRIGLASKDTPLNIPHCIAWHTTQEPRRNVQDQLLNTQVTTTQYMEREKAYDMIASFLKIPFIDEEVGNNSYPRKMGRVDGLNPQNSRKDTSFDWTDVYKKEPSSSSALESSENKGTTSESLGQHRDANTEELGSSNHKYKKVIYGEEALKISPMAPYTLHRPIRRGHLNISLHYPMQQVLEDVHAIWDFILTEKLHIPLHERHKYAAMLVLPETFDNRALLCIRLYAILTLLGLLLRLFNEFGVDGGPAAKDLSPKFNVFKKNLSAKLGVAIPEIDVRHLAAGVVAMKGLGGLLFVLNSSFGATLLLLQLAITTPLIYDFYNYSPENAKFGILLNEFLQHAALFGALLFFIGMKNSIPKRQVKKKAAPKTKTG</sequence>
<name>A0A540MQT1_MALBA</name>
<feature type="transmembrane region" description="Helical" evidence="2">
    <location>
        <begin position="323"/>
        <end position="347"/>
    </location>
</feature>
<feature type="region of interest" description="Disordered" evidence="1">
    <location>
        <begin position="105"/>
        <end position="162"/>
    </location>
</feature>
<dbReference type="Gene3D" id="3.30.420.40">
    <property type="match status" value="2"/>
</dbReference>
<dbReference type="Proteomes" id="UP000315295">
    <property type="component" value="Unassembled WGS sequence"/>
</dbReference>
<keyword evidence="4" id="KW-1185">Reference proteome</keyword>
<comment type="caution">
    <text evidence="3">The sequence shown here is derived from an EMBL/GenBank/DDBJ whole genome shotgun (WGS) entry which is preliminary data.</text>
</comment>
<feature type="transmembrane region" description="Helical" evidence="2">
    <location>
        <begin position="367"/>
        <end position="387"/>
    </location>
</feature>
<keyword evidence="2" id="KW-0812">Transmembrane</keyword>
<dbReference type="STRING" id="106549.A0A540MQT1"/>
<keyword evidence="2" id="KW-0472">Membrane</keyword>
<dbReference type="EMBL" id="VIEB01000202">
    <property type="protein sequence ID" value="TQE01132.1"/>
    <property type="molecule type" value="Genomic_DNA"/>
</dbReference>
<organism evidence="3 4">
    <name type="scientific">Malus baccata</name>
    <name type="common">Siberian crab apple</name>
    <name type="synonym">Pyrus baccata</name>
    <dbReference type="NCBI Taxonomy" id="106549"/>
    <lineage>
        <taxon>Eukaryota</taxon>
        <taxon>Viridiplantae</taxon>
        <taxon>Streptophyta</taxon>
        <taxon>Embryophyta</taxon>
        <taxon>Tracheophyta</taxon>
        <taxon>Spermatophyta</taxon>
        <taxon>Magnoliopsida</taxon>
        <taxon>eudicotyledons</taxon>
        <taxon>Gunneridae</taxon>
        <taxon>Pentapetalae</taxon>
        <taxon>rosids</taxon>
        <taxon>fabids</taxon>
        <taxon>Rosales</taxon>
        <taxon>Rosaceae</taxon>
        <taxon>Amygdaloideae</taxon>
        <taxon>Maleae</taxon>
        <taxon>Malus</taxon>
    </lineage>
</organism>
<dbReference type="SUPFAM" id="SSF53067">
    <property type="entry name" value="Actin-like ATPase domain"/>
    <property type="match status" value="1"/>
</dbReference>
<evidence type="ECO:0000313" key="3">
    <source>
        <dbReference type="EMBL" id="TQE01132.1"/>
    </source>
</evidence>
<evidence type="ECO:0000256" key="1">
    <source>
        <dbReference type="SAM" id="MobiDB-lite"/>
    </source>
</evidence>